<sequence>MQTIETDKTVVNVLVWPSDRPWTGRYATSGTVEDGRCTLVLTERVFRDPKRANAAYRRFARRMERAGLQPPNVVFHEMTSEASKGLFCVLSPRQSLFNTACPPGPVSLLDVGSDERRMVMGMVRTP</sequence>
<dbReference type="AlphaFoldDB" id="A0A9D1CQ61"/>
<organism evidence="1 2">
    <name type="scientific">Candidatus Onthenecus intestinigallinarum</name>
    <dbReference type="NCBI Taxonomy" id="2840875"/>
    <lineage>
        <taxon>Bacteria</taxon>
        <taxon>Bacillati</taxon>
        <taxon>Bacillota</taxon>
        <taxon>Clostridia</taxon>
        <taxon>Eubacteriales</taxon>
        <taxon>Candidatus Onthenecus</taxon>
    </lineage>
</organism>
<dbReference type="EMBL" id="DVFJ01000014">
    <property type="protein sequence ID" value="HIQ71556.1"/>
    <property type="molecule type" value="Genomic_DNA"/>
</dbReference>
<accession>A0A9D1CQ61</accession>
<comment type="caution">
    <text evidence="1">The sequence shown here is derived from an EMBL/GenBank/DDBJ whole genome shotgun (WGS) entry which is preliminary data.</text>
</comment>
<proteinExistence type="predicted"/>
<dbReference type="Proteomes" id="UP000886887">
    <property type="component" value="Unassembled WGS sequence"/>
</dbReference>
<reference evidence="1" key="2">
    <citation type="journal article" date="2021" name="PeerJ">
        <title>Extensive microbial diversity within the chicken gut microbiome revealed by metagenomics and culture.</title>
        <authorList>
            <person name="Gilroy R."/>
            <person name="Ravi A."/>
            <person name="Getino M."/>
            <person name="Pursley I."/>
            <person name="Horton D.L."/>
            <person name="Alikhan N.F."/>
            <person name="Baker D."/>
            <person name="Gharbi K."/>
            <person name="Hall N."/>
            <person name="Watson M."/>
            <person name="Adriaenssens E.M."/>
            <person name="Foster-Nyarko E."/>
            <person name="Jarju S."/>
            <person name="Secka A."/>
            <person name="Antonio M."/>
            <person name="Oren A."/>
            <person name="Chaudhuri R.R."/>
            <person name="La Ragione R."/>
            <person name="Hildebrand F."/>
            <person name="Pallen M.J."/>
        </authorList>
    </citation>
    <scope>NUCLEOTIDE SEQUENCE</scope>
    <source>
        <strain evidence="1">ChiSxjej2B14-6234</strain>
    </source>
</reference>
<evidence type="ECO:0000313" key="1">
    <source>
        <dbReference type="EMBL" id="HIQ71556.1"/>
    </source>
</evidence>
<evidence type="ECO:0000313" key="2">
    <source>
        <dbReference type="Proteomes" id="UP000886887"/>
    </source>
</evidence>
<name>A0A9D1CQ61_9FIRM</name>
<reference evidence="1" key="1">
    <citation type="submission" date="2020-10" db="EMBL/GenBank/DDBJ databases">
        <authorList>
            <person name="Gilroy R."/>
        </authorList>
    </citation>
    <scope>NUCLEOTIDE SEQUENCE</scope>
    <source>
        <strain evidence="1">ChiSxjej2B14-6234</strain>
    </source>
</reference>
<gene>
    <name evidence="1" type="ORF">IAB73_05030</name>
</gene>
<protein>
    <submittedName>
        <fullName evidence="1">Uncharacterized protein</fullName>
    </submittedName>
</protein>